<gene>
    <name evidence="2" type="ORF">SCAR479_00484</name>
</gene>
<accession>A0ABR2Y9T7</accession>
<feature type="compositionally biased region" description="Polar residues" evidence="1">
    <location>
        <begin position="284"/>
        <end position="303"/>
    </location>
</feature>
<organism evidence="2 3">
    <name type="scientific">Seiridium cardinale</name>
    <dbReference type="NCBI Taxonomy" id="138064"/>
    <lineage>
        <taxon>Eukaryota</taxon>
        <taxon>Fungi</taxon>
        <taxon>Dikarya</taxon>
        <taxon>Ascomycota</taxon>
        <taxon>Pezizomycotina</taxon>
        <taxon>Sordariomycetes</taxon>
        <taxon>Xylariomycetidae</taxon>
        <taxon>Amphisphaeriales</taxon>
        <taxon>Sporocadaceae</taxon>
        <taxon>Seiridium</taxon>
    </lineage>
</organism>
<reference evidence="2 3" key="1">
    <citation type="submission" date="2024-02" db="EMBL/GenBank/DDBJ databases">
        <title>First draft genome assembly of two strains of Seiridium cardinale.</title>
        <authorList>
            <person name="Emiliani G."/>
            <person name="Scali E."/>
        </authorList>
    </citation>
    <scope>NUCLEOTIDE SEQUENCE [LARGE SCALE GENOMIC DNA]</scope>
    <source>
        <strain evidence="2 3">BM-138-000479</strain>
    </source>
</reference>
<evidence type="ECO:0000313" key="3">
    <source>
        <dbReference type="Proteomes" id="UP001465668"/>
    </source>
</evidence>
<feature type="compositionally biased region" description="Polar residues" evidence="1">
    <location>
        <begin position="121"/>
        <end position="130"/>
    </location>
</feature>
<sequence length="442" mass="49381">MNIFKKDFEEAIDIALASFDAQLKLGLGNATTRLSGPSDIEDRPAAELITPTGEQSSGYRRSTSDSSDISPLPQTPQSGTPLPNADESDASFLPSDSDLRNEDPESSDASIDNKRTRDSSPNEQPLASSKRTPKRPRVATRPRAELQELSQEDVGKREYVFEVPYKGGDIYVTRCPACPDQRFRMHPLLNFSSMEMHWRGIKHSEKVQILTSAYVVEHCLLKGMLRVLESNGQTSIMSMQIWGSSKSLKRSNEEQLWRHYTKPRPPAIHPCEALNRTAKLPHSHGSNQSPPRQTPFSHDNTINAPKIDEGSPRSIDCTVPYLPSPFTEPVNNEQLPSAFAPMRRKHESFATPYLSHMSSSFAPSRCFTAPYPYMTSYDLGVQESQAHTFGTFHRGNDDPPPTRRPRQGIASHPIVISDDDTETGPRNPTMLDGDHVKIEPFE</sequence>
<protein>
    <submittedName>
        <fullName evidence="2">Uncharacterized protein</fullName>
    </submittedName>
</protein>
<dbReference type="Proteomes" id="UP001465668">
    <property type="component" value="Unassembled WGS sequence"/>
</dbReference>
<comment type="caution">
    <text evidence="2">The sequence shown here is derived from an EMBL/GenBank/DDBJ whole genome shotgun (WGS) entry which is preliminary data.</text>
</comment>
<evidence type="ECO:0000313" key="2">
    <source>
        <dbReference type="EMBL" id="KAK9783925.1"/>
    </source>
</evidence>
<feature type="region of interest" description="Disordered" evidence="1">
    <location>
        <begin position="392"/>
        <end position="433"/>
    </location>
</feature>
<feature type="region of interest" description="Disordered" evidence="1">
    <location>
        <begin position="31"/>
        <end position="150"/>
    </location>
</feature>
<feature type="region of interest" description="Disordered" evidence="1">
    <location>
        <begin position="279"/>
        <end position="314"/>
    </location>
</feature>
<evidence type="ECO:0000256" key="1">
    <source>
        <dbReference type="SAM" id="MobiDB-lite"/>
    </source>
</evidence>
<dbReference type="EMBL" id="JARVKM010000001">
    <property type="protein sequence ID" value="KAK9783925.1"/>
    <property type="molecule type" value="Genomic_DNA"/>
</dbReference>
<name>A0ABR2Y9T7_9PEZI</name>
<feature type="compositionally biased region" description="Low complexity" evidence="1">
    <location>
        <begin position="56"/>
        <end position="68"/>
    </location>
</feature>
<feature type="compositionally biased region" description="Basic and acidic residues" evidence="1">
    <location>
        <begin position="111"/>
        <end position="120"/>
    </location>
</feature>
<proteinExistence type="predicted"/>
<feature type="compositionally biased region" description="Basic residues" evidence="1">
    <location>
        <begin position="131"/>
        <end position="140"/>
    </location>
</feature>
<keyword evidence="3" id="KW-1185">Reference proteome</keyword>